<accession>Q8EUS5</accession>
<dbReference type="HOGENOM" id="CLU_284382_0_0_14"/>
<organism evidence="4 5">
    <name type="scientific">Malacoplasma penetrans (strain HF-2)</name>
    <name type="common">Mycoplasma penetrans</name>
    <dbReference type="NCBI Taxonomy" id="272633"/>
    <lineage>
        <taxon>Bacteria</taxon>
        <taxon>Bacillati</taxon>
        <taxon>Mycoplasmatota</taxon>
        <taxon>Mycoplasmoidales</taxon>
        <taxon>Mycoplasmoidaceae</taxon>
        <taxon>Malacoplasma</taxon>
    </lineage>
</organism>
<evidence type="ECO:0000256" key="1">
    <source>
        <dbReference type="SAM" id="Phobius"/>
    </source>
</evidence>
<evidence type="ECO:0000313" key="5">
    <source>
        <dbReference type="Proteomes" id="UP000002522"/>
    </source>
</evidence>
<sequence>MSHFNKKKNLYSKIFFTSSLLAAGASVIATANFSNTQNSQISLSSNDLDSSNSTRAITGTYEHTNYASFPSSMPQRFENYNLFGQTNNSNFVQTNMGILGTSTDKKTFFFTSYSGKIIWAQEFASNDIVKKFYESKNWTATDANNITIKEWALFDETAKTLAVLLGDTSNHQFVTLISLDTGFFVTSDNYTVDVTKAFQSLPSSDYTNISRATSSSLIVWKNNGVTDLQYFTFSNNTLTPVSTTTTSAATTLANKKLISFISNENQLFAYYIDASSYSNTNNTNYKYKQYLSKVSISSNAFSFSGEKSLNDYVSSSSTLDLNNFKNIAFPVVINNLKQLIFISGAGTSSYLNVFSVDNSGNLTTNKTLSLEGYTIASVTKGSDNRIFIANNKSTSGNIYLGYVDVSQNALTFSPIRQSTDTSDKQYFLLPILSYGSTQFLGLQQNNKNSINFLVNQSGNYQVSSGGMVLRKWNYRTVNNKTIWNAFGKNYLPSSFTWSTVSSYFDLSSLNATSTSFSASQVNNDNGTLSFRVTFSYVSNFSLSFNESFSVTFYINGLYDFSSNFVFSWLDSTSTVNDQNRDKIAQITQLKSSKYGNQITARDIIENFISYTIKKVDGTTITIEESMVQVTYSQNLDSITVTINIPTTDMPAGFASSGKQRQSKTYSNFLSVKDYLSSIKSSSNVSTFTKTIYPSQLTKTQVINNFLNVGSSISKNENDWSITISEADDIKGTLKLSVSYNKTSQITNFSDLPTDIQTKITQIATEVTYSSFKSISSNSGWTSMPNVTDFNGTYLPSEIWGQYKAYLNGLVNESDVILLKNINFTLTSISNLNIVCLNENSCDSDGYLDLQISIKDGSKTVVDYDGTQYTTSDGKLVFSSEFLANSGITYPYKVQWNITTANKYFYIVDRKTNSRLEASNNEYRIDIKSNSPFSSSLTDGFSSKITESDIVNLIDTQGYNYNISLETNVDNGYTKATIQLSLQDAPLFDYGINNSNFTRTIYIYNFNVPMSSVAKITIIALSSATGVLLLVVLIWFLFWKVKLIDYFKKSYNWNKKKEQDRALQQLYKKNRYFKEDLWNKKISKK</sequence>
<dbReference type="InParanoid" id="Q8EUS5"/>
<dbReference type="STRING" id="272633.gene:10731967"/>
<keyword evidence="1" id="KW-0812">Transmembrane</keyword>
<dbReference type="RefSeq" id="WP_011077666.1">
    <property type="nucleotide sequence ID" value="NC_004432.1"/>
</dbReference>
<keyword evidence="2" id="KW-0732">Signal</keyword>
<dbReference type="eggNOG" id="ENOG5032F3Q">
    <property type="taxonomic scope" value="Bacteria"/>
</dbReference>
<dbReference type="KEGG" id="mpe:MYPE8450"/>
<keyword evidence="5" id="KW-1185">Reference proteome</keyword>
<feature type="domain" description="Lipoprotein-associated type-17" evidence="3">
    <location>
        <begin position="675"/>
        <end position="748"/>
    </location>
</feature>
<proteinExistence type="predicted"/>
<evidence type="ECO:0000313" key="4">
    <source>
        <dbReference type="EMBL" id="BAC44637.1"/>
    </source>
</evidence>
<dbReference type="Proteomes" id="UP000002522">
    <property type="component" value="Chromosome"/>
</dbReference>
<gene>
    <name evidence="4" type="ordered locus">MYPE8450</name>
</gene>
<dbReference type="InterPro" id="IPR007326">
    <property type="entry name" value="Lipoprotein-assoc_dom"/>
</dbReference>
<feature type="signal peptide" evidence="2">
    <location>
        <begin position="1"/>
        <end position="31"/>
    </location>
</feature>
<keyword evidence="1" id="KW-1133">Transmembrane helix</keyword>
<keyword evidence="1" id="KW-0472">Membrane</keyword>
<protein>
    <recommendedName>
        <fullName evidence="3">Lipoprotein-associated type-17 domain-containing protein</fullName>
    </recommendedName>
</protein>
<feature type="domain" description="Lipoprotein-associated type-17" evidence="3">
    <location>
        <begin position="477"/>
        <end position="557"/>
    </location>
</feature>
<dbReference type="Pfam" id="PF04200">
    <property type="entry name" value="Lipoprotein_17"/>
    <property type="match status" value="2"/>
</dbReference>
<reference evidence="4 5" key="1">
    <citation type="journal article" date="2002" name="Nucleic Acids Res.">
        <title>The complete genomic sequence of Mycoplasma penetrans, an intracellular bacterial pathogen in humans.</title>
        <authorList>
            <person name="Sasaki Y."/>
            <person name="Ishikawa J."/>
            <person name="Yamashita A."/>
            <person name="Oshima K."/>
            <person name="Kenri T."/>
            <person name="Furuya K."/>
            <person name="Yoshino C."/>
            <person name="Horino A."/>
            <person name="Shiba T."/>
            <person name="Sasaki T."/>
            <person name="Hattori M."/>
        </authorList>
    </citation>
    <scope>NUCLEOTIDE SEQUENCE [LARGE SCALE GENOMIC DNA]</scope>
    <source>
        <strain evidence="4 5">HF-2</strain>
    </source>
</reference>
<feature type="chain" id="PRO_5004305496" description="Lipoprotein-associated type-17 domain-containing protein" evidence="2">
    <location>
        <begin position="32"/>
        <end position="1084"/>
    </location>
</feature>
<dbReference type="AlphaFoldDB" id="Q8EUS5"/>
<name>Q8EUS5_MALP2</name>
<dbReference type="EMBL" id="BA000026">
    <property type="protein sequence ID" value="BAC44637.1"/>
    <property type="molecule type" value="Genomic_DNA"/>
</dbReference>
<evidence type="ECO:0000256" key="2">
    <source>
        <dbReference type="SAM" id="SignalP"/>
    </source>
</evidence>
<feature type="transmembrane region" description="Helical" evidence="1">
    <location>
        <begin position="1015"/>
        <end position="1038"/>
    </location>
</feature>
<evidence type="ECO:0000259" key="3">
    <source>
        <dbReference type="Pfam" id="PF04200"/>
    </source>
</evidence>